<comment type="caution">
    <text evidence="2">The sequence shown here is derived from an EMBL/GenBank/DDBJ whole genome shotgun (WGS) entry which is preliminary data.</text>
</comment>
<dbReference type="EMBL" id="CAUYUJ010019840">
    <property type="protein sequence ID" value="CAK0894062.1"/>
    <property type="molecule type" value="Genomic_DNA"/>
</dbReference>
<protein>
    <submittedName>
        <fullName evidence="2">Uncharacterized protein</fullName>
    </submittedName>
</protein>
<evidence type="ECO:0000313" key="3">
    <source>
        <dbReference type="Proteomes" id="UP001189429"/>
    </source>
</evidence>
<gene>
    <name evidence="2" type="ORF">PCOR1329_LOCUS73212</name>
</gene>
<accession>A0ABN9X453</accession>
<evidence type="ECO:0000256" key="1">
    <source>
        <dbReference type="SAM" id="MobiDB-lite"/>
    </source>
</evidence>
<feature type="compositionally biased region" description="Basic and acidic residues" evidence="1">
    <location>
        <begin position="172"/>
        <end position="186"/>
    </location>
</feature>
<organism evidence="2 3">
    <name type="scientific">Prorocentrum cordatum</name>
    <dbReference type="NCBI Taxonomy" id="2364126"/>
    <lineage>
        <taxon>Eukaryota</taxon>
        <taxon>Sar</taxon>
        <taxon>Alveolata</taxon>
        <taxon>Dinophyceae</taxon>
        <taxon>Prorocentrales</taxon>
        <taxon>Prorocentraceae</taxon>
        <taxon>Prorocentrum</taxon>
    </lineage>
</organism>
<proteinExistence type="predicted"/>
<keyword evidence="3" id="KW-1185">Reference proteome</keyword>
<sequence>MAKKVYQDKVNKSQMEQMMKLLARLNQVSDEDDFSLDASSSEGPAHDMQKMMKTLMEHQKAQSGDNSSAALPTTKCMDEMLAMMKTFVKNHGGKHAPKAKAKQAVVRTLTLPAADVEEPEDDEVTEAMKHVAEVLLPKVDFADWPSTGEEYMEKIVEDGNGVTHTVLNRILKDNKPSTSSGEDKMSKVKQLVQRVAGQ</sequence>
<feature type="region of interest" description="Disordered" evidence="1">
    <location>
        <begin position="172"/>
        <end position="198"/>
    </location>
</feature>
<evidence type="ECO:0000313" key="2">
    <source>
        <dbReference type="EMBL" id="CAK0894062.1"/>
    </source>
</evidence>
<reference evidence="2" key="1">
    <citation type="submission" date="2023-10" db="EMBL/GenBank/DDBJ databases">
        <authorList>
            <person name="Chen Y."/>
            <person name="Shah S."/>
            <person name="Dougan E. K."/>
            <person name="Thang M."/>
            <person name="Chan C."/>
        </authorList>
    </citation>
    <scope>NUCLEOTIDE SEQUENCE [LARGE SCALE GENOMIC DNA]</scope>
</reference>
<name>A0ABN9X453_9DINO</name>
<dbReference type="Proteomes" id="UP001189429">
    <property type="component" value="Unassembled WGS sequence"/>
</dbReference>